<evidence type="ECO:0000256" key="4">
    <source>
        <dbReference type="ARBA" id="ARBA00012313"/>
    </source>
</evidence>
<feature type="binding site" evidence="17">
    <location>
        <position position="73"/>
    </location>
    <ligand>
        <name>Ca(2+)</name>
        <dbReference type="ChEBI" id="CHEBI:29108"/>
        <label>1</label>
    </ligand>
</feature>
<evidence type="ECO:0000256" key="1">
    <source>
        <dbReference type="ARBA" id="ARBA00000189"/>
    </source>
</evidence>
<dbReference type="EMBL" id="JABWDY010015804">
    <property type="protein sequence ID" value="KAF5196575.1"/>
    <property type="molecule type" value="Genomic_DNA"/>
</dbReference>
<reference evidence="22 23" key="1">
    <citation type="submission" date="2020-06" db="EMBL/GenBank/DDBJ databases">
        <title>Transcriptomic and genomic resources for Thalictrum thalictroides and T. hernandezii: Facilitating candidate gene discovery in an emerging model plant lineage.</title>
        <authorList>
            <person name="Arias T."/>
            <person name="Riano-Pachon D.M."/>
            <person name="Di Stilio V.S."/>
        </authorList>
    </citation>
    <scope>NUCLEOTIDE SEQUENCE [LARGE SCALE GENOMIC DNA]</scope>
    <source>
        <strain evidence="23">cv. WT478/WT964</strain>
        <tissue evidence="22">Leaves</tissue>
    </source>
</reference>
<dbReference type="InterPro" id="IPR000823">
    <property type="entry name" value="Peroxidase_pln"/>
</dbReference>
<dbReference type="GO" id="GO:0005576">
    <property type="term" value="C:extracellular region"/>
    <property type="evidence" value="ECO:0007669"/>
    <property type="project" value="UniProtKB-SubCell"/>
</dbReference>
<dbReference type="InterPro" id="IPR010255">
    <property type="entry name" value="Haem_peroxidase_sf"/>
</dbReference>
<feature type="binding site" description="axial binding residue" evidence="17">
    <location>
        <position position="185"/>
    </location>
    <ligand>
        <name>heme b</name>
        <dbReference type="ChEBI" id="CHEBI:60344"/>
    </ligand>
    <ligandPart>
        <name>Fe</name>
        <dbReference type="ChEBI" id="CHEBI:18248"/>
    </ligandPart>
</feature>
<comment type="catalytic activity">
    <reaction evidence="1 20">
        <text>2 a phenolic donor + H2O2 = 2 a phenolic radical donor + 2 H2O</text>
        <dbReference type="Rhea" id="RHEA:56136"/>
        <dbReference type="ChEBI" id="CHEBI:15377"/>
        <dbReference type="ChEBI" id="CHEBI:16240"/>
        <dbReference type="ChEBI" id="CHEBI:139520"/>
        <dbReference type="ChEBI" id="CHEBI:139521"/>
        <dbReference type="EC" id="1.11.1.7"/>
    </reaction>
</comment>
<organism evidence="22 23">
    <name type="scientific">Thalictrum thalictroides</name>
    <name type="common">Rue-anemone</name>
    <name type="synonym">Anemone thalictroides</name>
    <dbReference type="NCBI Taxonomy" id="46969"/>
    <lineage>
        <taxon>Eukaryota</taxon>
        <taxon>Viridiplantae</taxon>
        <taxon>Streptophyta</taxon>
        <taxon>Embryophyta</taxon>
        <taxon>Tracheophyta</taxon>
        <taxon>Spermatophyta</taxon>
        <taxon>Magnoliopsida</taxon>
        <taxon>Ranunculales</taxon>
        <taxon>Ranunculaceae</taxon>
        <taxon>Thalictroideae</taxon>
        <taxon>Thalictrum</taxon>
    </lineage>
</organism>
<dbReference type="SUPFAM" id="SSF48113">
    <property type="entry name" value="Heme-dependent peroxidases"/>
    <property type="match status" value="1"/>
</dbReference>
<protein>
    <recommendedName>
        <fullName evidence="4 20">Peroxidase</fullName>
        <ecNumber evidence="4 20">1.11.1.7</ecNumber>
    </recommendedName>
</protein>
<evidence type="ECO:0000259" key="21">
    <source>
        <dbReference type="PROSITE" id="PS50873"/>
    </source>
</evidence>
<feature type="domain" description="Plant heme peroxidase family profile" evidence="21">
    <location>
        <begin position="22"/>
        <end position="319"/>
    </location>
</feature>
<evidence type="ECO:0000256" key="16">
    <source>
        <dbReference type="PIRSR" id="PIRSR600823-2"/>
    </source>
</evidence>
<evidence type="ECO:0000256" key="13">
    <source>
        <dbReference type="ARBA" id="ARBA00023157"/>
    </source>
</evidence>
<keyword evidence="9 20" id="KW-0732">Signal</keyword>
<dbReference type="EC" id="1.11.1.7" evidence="4 20"/>
<feature type="signal peptide" evidence="20">
    <location>
        <begin position="1"/>
        <end position="19"/>
    </location>
</feature>
<keyword evidence="11 20" id="KW-0560">Oxidoreductase</keyword>
<dbReference type="PRINTS" id="PR00461">
    <property type="entry name" value="PLPEROXIDASE"/>
</dbReference>
<comment type="cofactor">
    <cofactor evidence="17 20">
        <name>heme b</name>
        <dbReference type="ChEBI" id="CHEBI:60344"/>
    </cofactor>
    <text evidence="17 20">Binds 1 heme b (iron(II)-protoporphyrin IX) group per subunit.</text>
</comment>
<proteinExistence type="inferred from homology"/>
<dbReference type="FunFam" id="1.10.420.10:FF:000010">
    <property type="entry name" value="Peroxidase"/>
    <property type="match status" value="1"/>
</dbReference>
<evidence type="ECO:0000256" key="20">
    <source>
        <dbReference type="RuleBase" id="RU362060"/>
    </source>
</evidence>
<keyword evidence="5 20" id="KW-0964">Secreted</keyword>
<feature type="binding site" evidence="16">
    <location>
        <position position="155"/>
    </location>
    <ligand>
        <name>substrate</name>
    </ligand>
</feature>
<dbReference type="PROSITE" id="PS00436">
    <property type="entry name" value="PEROXIDASE_2"/>
    <property type="match status" value="1"/>
</dbReference>
<dbReference type="PANTHER" id="PTHR31235">
    <property type="entry name" value="PEROXIDASE 25-RELATED"/>
    <property type="match status" value="1"/>
</dbReference>
<dbReference type="InterPro" id="IPR033905">
    <property type="entry name" value="Secretory_peroxidase"/>
</dbReference>
<keyword evidence="13 19" id="KW-1015">Disulfide bond</keyword>
<comment type="similarity">
    <text evidence="3">Belongs to the peroxidase family. Ascorbate peroxidase subfamily.</text>
</comment>
<keyword evidence="6 20" id="KW-0575">Peroxidase</keyword>
<evidence type="ECO:0000256" key="3">
    <source>
        <dbReference type="ARBA" id="ARBA00006873"/>
    </source>
</evidence>
<keyword evidence="10 17" id="KW-0106">Calcium</keyword>
<evidence type="ECO:0000256" key="12">
    <source>
        <dbReference type="ARBA" id="ARBA00023004"/>
    </source>
</evidence>
<dbReference type="Proteomes" id="UP000554482">
    <property type="component" value="Unassembled WGS sequence"/>
</dbReference>
<feature type="binding site" evidence="17">
    <location>
        <position position="236"/>
    </location>
    <ligand>
        <name>Ca(2+)</name>
        <dbReference type="ChEBI" id="CHEBI:29108"/>
        <label>2</label>
    </ligand>
</feature>
<comment type="caution">
    <text evidence="22">The sequence shown here is derived from an EMBL/GenBank/DDBJ whole genome shotgun (WGS) entry which is preliminary data.</text>
</comment>
<comment type="function">
    <text evidence="2">Removal of H(2)O(2), oxidation of toxic reductants, biosynthesis and degradation of lignin, suberization, auxin catabolism, response to environmental stresses such as wounding, pathogen attack and oxidative stress. These functions might be dependent on each isozyme/isoform in each plant tissue.</text>
</comment>
<dbReference type="PROSITE" id="PS50873">
    <property type="entry name" value="PEROXIDASE_4"/>
    <property type="match status" value="1"/>
</dbReference>
<accession>A0A7J6WJD4</accession>
<feature type="binding site" evidence="17">
    <location>
        <position position="69"/>
    </location>
    <ligand>
        <name>Ca(2+)</name>
        <dbReference type="ChEBI" id="CHEBI:29108"/>
        <label>1</label>
    </ligand>
</feature>
<feature type="chain" id="PRO_5029940048" description="Peroxidase" evidence="20">
    <location>
        <begin position="20"/>
        <end position="319"/>
    </location>
</feature>
<dbReference type="AlphaFoldDB" id="A0A7J6WJD4"/>
<keyword evidence="23" id="KW-1185">Reference proteome</keyword>
<feature type="binding site" evidence="17">
    <location>
        <position position="82"/>
    </location>
    <ligand>
        <name>Ca(2+)</name>
        <dbReference type="ChEBI" id="CHEBI:29108"/>
        <label>1</label>
    </ligand>
</feature>
<evidence type="ECO:0000256" key="2">
    <source>
        <dbReference type="ARBA" id="ARBA00002322"/>
    </source>
</evidence>
<dbReference type="InterPro" id="IPR019793">
    <property type="entry name" value="Peroxidases_heam-ligand_BS"/>
</dbReference>
<dbReference type="InterPro" id="IPR019794">
    <property type="entry name" value="Peroxidases_AS"/>
</dbReference>
<dbReference type="Pfam" id="PF00141">
    <property type="entry name" value="peroxidase"/>
    <property type="match status" value="1"/>
</dbReference>
<sequence>MGLFLAFITLFLFLGSAQGQGNLAVGFYSRTCPNAERIVASVVQEAVLANPRMAAVLLRLHFHDCFIQGCDGSILIEGTGAEKHAFGHQGVDGYEVIEKAKAQLEAACRGVVSCADIVAMAARDSVALSKGPVYQVPTGRRDGRLSNLSFAADMPEVDESVQSFKAKFLQRGLSEKDLVVLSAAHTIGTTACFFMGHRLYNFPVFGSDPTINPAFLPELKRICPKDGDVNVRLAMDQASELIVDDRIFHNIRDGFAVLESDAKLYTDPITRAIIDSYLLDFIFKPSFANDFAESMVKMGRIDVKTGTQGEIRRICKSFN</sequence>
<feature type="disulfide bond" evidence="19">
    <location>
        <begin position="114"/>
        <end position="315"/>
    </location>
</feature>
<evidence type="ECO:0000313" key="23">
    <source>
        <dbReference type="Proteomes" id="UP000554482"/>
    </source>
</evidence>
<comment type="similarity">
    <text evidence="20">Belongs to the peroxidase family. Classical plant (class III) peroxidase subfamily.</text>
</comment>
<dbReference type="OrthoDB" id="2113341at2759"/>
<feature type="binding site" evidence="17">
    <location>
        <position position="186"/>
    </location>
    <ligand>
        <name>Ca(2+)</name>
        <dbReference type="ChEBI" id="CHEBI:29108"/>
        <label>2</label>
    </ligand>
</feature>
<dbReference type="GO" id="GO:0042744">
    <property type="term" value="P:hydrogen peroxide catabolic process"/>
    <property type="evidence" value="ECO:0007669"/>
    <property type="project" value="UniProtKB-KW"/>
</dbReference>
<feature type="binding site" evidence="17">
    <location>
        <position position="71"/>
    </location>
    <ligand>
        <name>Ca(2+)</name>
        <dbReference type="ChEBI" id="CHEBI:29108"/>
        <label>1</label>
    </ligand>
</feature>
<comment type="subcellular location">
    <subcellularLocation>
        <location evidence="20">Secreted</location>
    </subcellularLocation>
</comment>
<feature type="binding site" evidence="17">
    <location>
        <position position="64"/>
    </location>
    <ligand>
        <name>Ca(2+)</name>
        <dbReference type="ChEBI" id="CHEBI:29108"/>
        <label>1</label>
    </ligand>
</feature>
<evidence type="ECO:0000256" key="9">
    <source>
        <dbReference type="ARBA" id="ARBA00022729"/>
    </source>
</evidence>
<evidence type="ECO:0000256" key="14">
    <source>
        <dbReference type="ARBA" id="ARBA00023324"/>
    </source>
</evidence>
<comment type="cofactor">
    <cofactor evidence="17 20">
        <name>Ca(2+)</name>
        <dbReference type="ChEBI" id="CHEBI:29108"/>
    </cofactor>
    <text evidence="17 20">Binds 2 calcium ions per subunit.</text>
</comment>
<evidence type="ECO:0000256" key="18">
    <source>
        <dbReference type="PIRSR" id="PIRSR600823-4"/>
    </source>
</evidence>
<evidence type="ECO:0000256" key="5">
    <source>
        <dbReference type="ARBA" id="ARBA00022525"/>
    </source>
</evidence>
<dbReference type="GO" id="GO:0006979">
    <property type="term" value="P:response to oxidative stress"/>
    <property type="evidence" value="ECO:0007669"/>
    <property type="project" value="UniProtKB-UniRule"/>
</dbReference>
<evidence type="ECO:0000256" key="7">
    <source>
        <dbReference type="ARBA" id="ARBA00022617"/>
    </source>
</evidence>
<dbReference type="Gene3D" id="1.10.420.10">
    <property type="entry name" value="Peroxidase, domain 2"/>
    <property type="match status" value="1"/>
</dbReference>
<keyword evidence="8 17" id="KW-0479">Metal-binding</keyword>
<dbReference type="CDD" id="cd00693">
    <property type="entry name" value="secretory_peroxidase"/>
    <property type="match status" value="1"/>
</dbReference>
<keyword evidence="14 20" id="KW-0376">Hydrogen peroxide</keyword>
<feature type="disulfide bond" evidence="19">
    <location>
        <begin position="32"/>
        <end position="108"/>
    </location>
</feature>
<dbReference type="PRINTS" id="PR00458">
    <property type="entry name" value="PEROXIDASE"/>
</dbReference>
<feature type="site" description="Transition state stabilizer" evidence="18">
    <location>
        <position position="59"/>
    </location>
</feature>
<feature type="disulfide bond" evidence="19">
    <location>
        <begin position="192"/>
        <end position="223"/>
    </location>
</feature>
<evidence type="ECO:0000256" key="8">
    <source>
        <dbReference type="ARBA" id="ARBA00022723"/>
    </source>
</evidence>
<feature type="disulfide bond" evidence="19">
    <location>
        <begin position="65"/>
        <end position="70"/>
    </location>
</feature>
<keyword evidence="7 20" id="KW-0349">Heme</keyword>
<evidence type="ECO:0000256" key="11">
    <source>
        <dbReference type="ARBA" id="ARBA00023002"/>
    </source>
</evidence>
<dbReference type="GO" id="GO:0046872">
    <property type="term" value="F:metal ion binding"/>
    <property type="evidence" value="ECO:0007669"/>
    <property type="project" value="UniProtKB-UniRule"/>
</dbReference>
<dbReference type="InterPro" id="IPR002016">
    <property type="entry name" value="Haem_peroxidase"/>
</dbReference>
<name>A0A7J6WJD4_THATH</name>
<gene>
    <name evidence="22" type="ORF">FRX31_013836</name>
</gene>
<dbReference type="FunFam" id="1.10.520.10:FF:000008">
    <property type="entry name" value="Peroxidase"/>
    <property type="match status" value="1"/>
</dbReference>
<keyword evidence="12 17" id="KW-0408">Iron</keyword>
<evidence type="ECO:0000256" key="19">
    <source>
        <dbReference type="PIRSR" id="PIRSR600823-5"/>
    </source>
</evidence>
<dbReference type="GO" id="GO:0020037">
    <property type="term" value="F:heme binding"/>
    <property type="evidence" value="ECO:0007669"/>
    <property type="project" value="UniProtKB-UniRule"/>
</dbReference>
<evidence type="ECO:0000313" key="22">
    <source>
        <dbReference type="EMBL" id="KAF5196575.1"/>
    </source>
</evidence>
<dbReference type="PROSITE" id="PS00435">
    <property type="entry name" value="PEROXIDASE_1"/>
    <property type="match status" value="1"/>
</dbReference>
<evidence type="ECO:0000256" key="6">
    <source>
        <dbReference type="ARBA" id="ARBA00022559"/>
    </source>
</evidence>
<feature type="binding site" evidence="17">
    <location>
        <position position="244"/>
    </location>
    <ligand>
        <name>Ca(2+)</name>
        <dbReference type="ChEBI" id="CHEBI:29108"/>
        <label>2</label>
    </ligand>
</feature>
<evidence type="ECO:0000256" key="15">
    <source>
        <dbReference type="PIRSR" id="PIRSR600823-1"/>
    </source>
</evidence>
<evidence type="ECO:0000256" key="17">
    <source>
        <dbReference type="PIRSR" id="PIRSR600823-3"/>
    </source>
</evidence>
<dbReference type="Gene3D" id="1.10.520.10">
    <property type="match status" value="1"/>
</dbReference>
<feature type="active site" description="Proton acceptor" evidence="15">
    <location>
        <position position="63"/>
    </location>
</feature>
<evidence type="ECO:0000256" key="10">
    <source>
        <dbReference type="ARBA" id="ARBA00022837"/>
    </source>
</evidence>
<dbReference type="GO" id="GO:0140825">
    <property type="term" value="F:lactoperoxidase activity"/>
    <property type="evidence" value="ECO:0007669"/>
    <property type="project" value="UniProtKB-EC"/>
</dbReference>